<evidence type="ECO:0000313" key="3">
    <source>
        <dbReference type="EMBL" id="MCU4973683.1"/>
    </source>
</evidence>
<keyword evidence="1" id="KW-1133">Transmembrane helix</keyword>
<dbReference type="EMBL" id="JAOPKA010000003">
    <property type="protein sequence ID" value="MCU4740994.1"/>
    <property type="molecule type" value="Genomic_DNA"/>
</dbReference>
<keyword evidence="1" id="KW-0812">Transmembrane</keyword>
<comment type="caution">
    <text evidence="2">The sequence shown here is derived from an EMBL/GenBank/DDBJ whole genome shotgun (WGS) entry which is preliminary data.</text>
</comment>
<dbReference type="Proteomes" id="UP001321018">
    <property type="component" value="Unassembled WGS sequence"/>
</dbReference>
<sequence>MFGDDRSTTAMTFTTSEDPKRPTVFVLEMIALLFVPSLVMGVGLAAVSGPENFLPGLALGAIVGIGAAKLRNEIRGARLGDTGE</sequence>
<accession>A0AAP2YWU9</accession>
<protein>
    <submittedName>
        <fullName evidence="2">Uncharacterized protein</fullName>
    </submittedName>
</protein>
<keyword evidence="1" id="KW-0472">Membrane</keyword>
<evidence type="ECO:0000256" key="1">
    <source>
        <dbReference type="SAM" id="Phobius"/>
    </source>
</evidence>
<dbReference type="EMBL" id="JAOPKB010000007">
    <property type="protein sequence ID" value="MCU4973683.1"/>
    <property type="molecule type" value="Genomic_DNA"/>
</dbReference>
<dbReference type="RefSeq" id="WP_338002833.1">
    <property type="nucleotide sequence ID" value="NZ_JAOPKA010000003.1"/>
</dbReference>
<name>A0AAP2YWU9_9EURY</name>
<feature type="transmembrane region" description="Helical" evidence="1">
    <location>
        <begin position="25"/>
        <end position="47"/>
    </location>
</feature>
<proteinExistence type="predicted"/>
<gene>
    <name evidence="3" type="ORF">OB955_13155</name>
    <name evidence="2" type="ORF">OB960_06215</name>
</gene>
<feature type="transmembrane region" description="Helical" evidence="1">
    <location>
        <begin position="53"/>
        <end position="70"/>
    </location>
</feature>
<evidence type="ECO:0000313" key="4">
    <source>
        <dbReference type="Proteomes" id="UP001320972"/>
    </source>
</evidence>
<dbReference type="Proteomes" id="UP001320972">
    <property type="component" value="Unassembled WGS sequence"/>
</dbReference>
<evidence type="ECO:0000313" key="2">
    <source>
        <dbReference type="EMBL" id="MCU4740994.1"/>
    </source>
</evidence>
<evidence type="ECO:0000313" key="5">
    <source>
        <dbReference type="Proteomes" id="UP001321018"/>
    </source>
</evidence>
<organism evidence="2 5">
    <name type="scientific">Natronoglomus mannanivorans</name>
    <dbReference type="NCBI Taxonomy" id="2979990"/>
    <lineage>
        <taxon>Archaea</taxon>
        <taxon>Methanobacteriati</taxon>
        <taxon>Methanobacteriota</taxon>
        <taxon>Stenosarchaea group</taxon>
        <taxon>Halobacteria</taxon>
        <taxon>Halobacteriales</taxon>
        <taxon>Natrialbaceae</taxon>
        <taxon>Natronoglomus</taxon>
    </lineage>
</organism>
<keyword evidence="4" id="KW-1185">Reference proteome</keyword>
<reference evidence="2 4" key="1">
    <citation type="submission" date="2022-09" db="EMBL/GenBank/DDBJ databases">
        <title>Enrichment on poylsaccharides allowed isolation of novel metabolic and taxonomic groups of Haloarchaea.</title>
        <authorList>
            <person name="Sorokin D.Y."/>
            <person name="Elcheninov A.G."/>
            <person name="Khizhniak T.V."/>
            <person name="Kolganova T.V."/>
            <person name="Kublanov I.V."/>
        </authorList>
    </citation>
    <scope>NUCLEOTIDE SEQUENCE</scope>
    <source>
        <strain evidence="3 4">AArc-m2/3/4</strain>
        <strain evidence="2">AArc-xg1-1</strain>
    </source>
</reference>
<dbReference type="AlphaFoldDB" id="A0AAP2YWU9"/>